<accession>A0AA88X1G9</accession>
<dbReference type="AlphaFoldDB" id="A0AA88X1G9"/>
<keyword evidence="3" id="KW-1185">Reference proteome</keyword>
<dbReference type="InterPro" id="IPR013103">
    <property type="entry name" value="RVT_2"/>
</dbReference>
<feature type="domain" description="Reverse transcriptase Ty1/copia-type" evidence="1">
    <location>
        <begin position="1"/>
        <end position="73"/>
    </location>
</feature>
<dbReference type="Pfam" id="PF07727">
    <property type="entry name" value="RVT_2"/>
    <property type="match status" value="1"/>
</dbReference>
<name>A0AA88X1G9_9ASTE</name>
<evidence type="ECO:0000313" key="3">
    <source>
        <dbReference type="Proteomes" id="UP001188597"/>
    </source>
</evidence>
<organism evidence="2 3">
    <name type="scientific">Escallonia herrerae</name>
    <dbReference type="NCBI Taxonomy" id="1293975"/>
    <lineage>
        <taxon>Eukaryota</taxon>
        <taxon>Viridiplantae</taxon>
        <taxon>Streptophyta</taxon>
        <taxon>Embryophyta</taxon>
        <taxon>Tracheophyta</taxon>
        <taxon>Spermatophyta</taxon>
        <taxon>Magnoliopsida</taxon>
        <taxon>eudicotyledons</taxon>
        <taxon>Gunneridae</taxon>
        <taxon>Pentapetalae</taxon>
        <taxon>asterids</taxon>
        <taxon>campanulids</taxon>
        <taxon>Escalloniales</taxon>
        <taxon>Escalloniaceae</taxon>
        <taxon>Escallonia</taxon>
    </lineage>
</organism>
<dbReference type="PANTHER" id="PTHR11439:SF461">
    <property type="entry name" value="OS10G0432200 PROTEIN"/>
    <property type="match status" value="1"/>
</dbReference>
<protein>
    <recommendedName>
        <fullName evidence="1">Reverse transcriptase Ty1/copia-type domain-containing protein</fullName>
    </recommendedName>
</protein>
<dbReference type="PANTHER" id="PTHR11439">
    <property type="entry name" value="GAG-POL-RELATED RETROTRANSPOSON"/>
    <property type="match status" value="1"/>
</dbReference>
<gene>
    <name evidence="2" type="ORF">RJ639_032805</name>
</gene>
<dbReference type="Proteomes" id="UP001188597">
    <property type="component" value="Unassembled WGS sequence"/>
</dbReference>
<evidence type="ECO:0000259" key="1">
    <source>
        <dbReference type="Pfam" id="PF07727"/>
    </source>
</evidence>
<proteinExistence type="predicted"/>
<comment type="caution">
    <text evidence="2">The sequence shown here is derived from an EMBL/GenBank/DDBJ whole genome shotgun (WGS) entry which is preliminary data.</text>
</comment>
<dbReference type="EMBL" id="JAVXUP010000207">
    <property type="protein sequence ID" value="KAK3034225.1"/>
    <property type="molecule type" value="Genomic_DNA"/>
</dbReference>
<sequence>MIITGSDLDGISTLQQDLNHHFEMKDLGTLGYFLGLEVSTASDGYYLSQAKYASNLLSRASLTDSKTASTPLEPNVQFTPLDGTPIHDHTLYRTLVGSLVYLTVTRPVIAYDVHLVNQFLSAPHPSVQLKLTCENSVLGGWISDPEDKDVLMYAKE</sequence>
<evidence type="ECO:0000313" key="2">
    <source>
        <dbReference type="EMBL" id="KAK3034225.1"/>
    </source>
</evidence>
<reference evidence="2" key="1">
    <citation type="submission" date="2022-12" db="EMBL/GenBank/DDBJ databases">
        <title>Draft genome assemblies for two species of Escallonia (Escalloniales).</title>
        <authorList>
            <person name="Chanderbali A."/>
            <person name="Dervinis C."/>
            <person name="Anghel I."/>
            <person name="Soltis D."/>
            <person name="Soltis P."/>
            <person name="Zapata F."/>
        </authorList>
    </citation>
    <scope>NUCLEOTIDE SEQUENCE</scope>
    <source>
        <strain evidence="2">UCBG64.0493</strain>
        <tissue evidence="2">Leaf</tissue>
    </source>
</reference>